<dbReference type="EMBL" id="BARU01040283">
    <property type="protein sequence ID" value="GAH76867.1"/>
    <property type="molecule type" value="Genomic_DNA"/>
</dbReference>
<evidence type="ECO:0000313" key="1">
    <source>
        <dbReference type="EMBL" id="GAH76867.1"/>
    </source>
</evidence>
<sequence>EGVEVNRETLAVDLIEEVGTNPRLLPKQRTY</sequence>
<feature type="non-terminal residue" evidence="1">
    <location>
        <position position="1"/>
    </location>
</feature>
<dbReference type="AlphaFoldDB" id="X1I573"/>
<accession>X1I573</accession>
<organism evidence="1">
    <name type="scientific">marine sediment metagenome</name>
    <dbReference type="NCBI Taxonomy" id="412755"/>
    <lineage>
        <taxon>unclassified sequences</taxon>
        <taxon>metagenomes</taxon>
        <taxon>ecological metagenomes</taxon>
    </lineage>
</organism>
<proteinExistence type="predicted"/>
<gene>
    <name evidence="1" type="ORF">S03H2_62298</name>
</gene>
<name>X1I573_9ZZZZ</name>
<comment type="caution">
    <text evidence="1">The sequence shown here is derived from an EMBL/GenBank/DDBJ whole genome shotgun (WGS) entry which is preliminary data.</text>
</comment>
<protein>
    <submittedName>
        <fullName evidence="1">Uncharacterized protein</fullName>
    </submittedName>
</protein>
<reference evidence="1" key="1">
    <citation type="journal article" date="2014" name="Front. Microbiol.">
        <title>High frequency of phylogenetically diverse reductive dehalogenase-homologous genes in deep subseafloor sedimentary metagenomes.</title>
        <authorList>
            <person name="Kawai M."/>
            <person name="Futagami T."/>
            <person name="Toyoda A."/>
            <person name="Takaki Y."/>
            <person name="Nishi S."/>
            <person name="Hori S."/>
            <person name="Arai W."/>
            <person name="Tsubouchi T."/>
            <person name="Morono Y."/>
            <person name="Uchiyama I."/>
            <person name="Ito T."/>
            <person name="Fujiyama A."/>
            <person name="Inagaki F."/>
            <person name="Takami H."/>
        </authorList>
    </citation>
    <scope>NUCLEOTIDE SEQUENCE</scope>
    <source>
        <strain evidence="1">Expedition CK06-06</strain>
    </source>
</reference>